<keyword evidence="3" id="KW-0597">Phosphoprotein</keyword>
<feature type="compositionally biased region" description="Polar residues" evidence="6">
    <location>
        <begin position="41"/>
        <end position="50"/>
    </location>
</feature>
<dbReference type="Pfam" id="PF00418">
    <property type="entry name" value="Tubulin-binding"/>
    <property type="match status" value="1"/>
</dbReference>
<feature type="region of interest" description="Disordered" evidence="6">
    <location>
        <begin position="393"/>
        <end position="430"/>
    </location>
</feature>
<dbReference type="InterPro" id="IPR001084">
    <property type="entry name" value="MAP_tubulin-bd_rpt"/>
</dbReference>
<dbReference type="OrthoDB" id="206213at2759"/>
<dbReference type="GO" id="GO:0000226">
    <property type="term" value="P:microtubule cytoskeleton organization"/>
    <property type="evidence" value="ECO:0007669"/>
    <property type="project" value="TreeGrafter"/>
</dbReference>
<evidence type="ECO:0000313" key="8">
    <source>
        <dbReference type="Proteomes" id="UP000827284"/>
    </source>
</evidence>
<dbReference type="Proteomes" id="UP000827284">
    <property type="component" value="Unassembled WGS sequence"/>
</dbReference>
<comment type="caution">
    <text evidence="7">The sequence shown here is derived from an EMBL/GenBank/DDBJ whole genome shotgun (WGS) entry which is preliminary data.</text>
</comment>
<name>A0A9P3HBF6_9FUNG</name>
<accession>A0A9P3HBF6</accession>
<feature type="region of interest" description="Disordered" evidence="6">
    <location>
        <begin position="1"/>
        <end position="62"/>
    </location>
</feature>
<feature type="region of interest" description="Disordered" evidence="6">
    <location>
        <begin position="125"/>
        <end position="333"/>
    </location>
</feature>
<proteinExistence type="predicted"/>
<reference evidence="7" key="2">
    <citation type="journal article" date="2022" name="Microbiol. Resour. Announc.">
        <title>Whole-Genome Sequence of Entomortierella parvispora E1425, a Mucoromycotan Fungus Associated with Burkholderiaceae-Related Endosymbiotic Bacteria.</title>
        <authorList>
            <person name="Herlambang A."/>
            <person name="Guo Y."/>
            <person name="Takashima Y."/>
            <person name="Narisawa K."/>
            <person name="Ohta H."/>
            <person name="Nishizawa T."/>
        </authorList>
    </citation>
    <scope>NUCLEOTIDE SEQUENCE</scope>
    <source>
        <strain evidence="7">E1425</strain>
    </source>
</reference>
<feature type="compositionally biased region" description="Low complexity" evidence="6">
    <location>
        <begin position="138"/>
        <end position="154"/>
    </location>
</feature>
<evidence type="ECO:0000256" key="5">
    <source>
        <dbReference type="ARBA" id="ARBA00023212"/>
    </source>
</evidence>
<dbReference type="AlphaFoldDB" id="A0A9P3HBF6"/>
<evidence type="ECO:0008006" key="9">
    <source>
        <dbReference type="Google" id="ProtNLM"/>
    </source>
</evidence>
<evidence type="ECO:0000256" key="2">
    <source>
        <dbReference type="ARBA" id="ARBA00022490"/>
    </source>
</evidence>
<evidence type="ECO:0000313" key="7">
    <source>
        <dbReference type="EMBL" id="GJJ73501.1"/>
    </source>
</evidence>
<dbReference type="PROSITE" id="PS51491">
    <property type="entry name" value="TAU_MAP_2"/>
    <property type="match status" value="1"/>
</dbReference>
<keyword evidence="4" id="KW-0677">Repeat</keyword>
<feature type="compositionally biased region" description="Low complexity" evidence="6">
    <location>
        <begin position="1"/>
        <end position="35"/>
    </location>
</feature>
<evidence type="ECO:0000256" key="3">
    <source>
        <dbReference type="ARBA" id="ARBA00022553"/>
    </source>
</evidence>
<reference evidence="7" key="1">
    <citation type="submission" date="2021-11" db="EMBL/GenBank/DDBJ databases">
        <authorList>
            <person name="Herlambang A."/>
            <person name="Guo Y."/>
            <person name="Takashima Y."/>
            <person name="Nishizawa T."/>
        </authorList>
    </citation>
    <scope>NUCLEOTIDE SEQUENCE</scope>
    <source>
        <strain evidence="7">E1425</strain>
    </source>
</reference>
<evidence type="ECO:0000256" key="6">
    <source>
        <dbReference type="SAM" id="MobiDB-lite"/>
    </source>
</evidence>
<sequence>MTSISPSPVPSAPHVSLERSSTSTSVGSSRASVVSPIRRANVTSPTSPTARPSLPGAPSKRFSTVQSKVGSLEAIHYKPKPSEKKIQSFKQDFSHIKSKVDAKLVLPPSEPGVAKSTAGSFSVATAAGSRGGSVKRPTVVTTTSTTTTARTASRQPLSPPPSRTSSAVRTATPAVISTSAATATTTTTTATATSPRSPLHSRRSSSVSTTTSPPLSPSSPNSGSANSRRLSKHIIPTQKAQYDHVKSKVGSFDNVAYKEAGRGRPSSRASSSGGNGGAFSPNNGRSRSPSGARSSNSSNGGSTTASTTSTAQRRLSSGGSGFKIPPSKKVDYSKVRSKVGSLEFINHTPQGGNLRVFSEKLNFRETAQSKIAKEINITQFYQNEDQSFDTSIQEEHEGEAVQGQDNGEAVAEHHTQEQDESIIYGSNAGADEFEPPKNILTVLAEVTESVGEIGLEEAHS</sequence>
<dbReference type="GO" id="GO:0005856">
    <property type="term" value="C:cytoskeleton"/>
    <property type="evidence" value="ECO:0007669"/>
    <property type="project" value="UniProtKB-SubCell"/>
</dbReference>
<dbReference type="EMBL" id="BQFW01000008">
    <property type="protein sequence ID" value="GJJ73501.1"/>
    <property type="molecule type" value="Genomic_DNA"/>
</dbReference>
<comment type="subcellular location">
    <subcellularLocation>
        <location evidence="1">Cytoplasm</location>
        <location evidence="1">Cytoskeleton</location>
    </subcellularLocation>
</comment>
<organism evidence="7 8">
    <name type="scientific">Entomortierella parvispora</name>
    <dbReference type="NCBI Taxonomy" id="205924"/>
    <lineage>
        <taxon>Eukaryota</taxon>
        <taxon>Fungi</taxon>
        <taxon>Fungi incertae sedis</taxon>
        <taxon>Mucoromycota</taxon>
        <taxon>Mortierellomycotina</taxon>
        <taxon>Mortierellomycetes</taxon>
        <taxon>Mortierellales</taxon>
        <taxon>Mortierellaceae</taxon>
        <taxon>Entomortierella</taxon>
    </lineage>
</organism>
<keyword evidence="5" id="KW-0206">Cytoskeleton</keyword>
<feature type="compositionally biased region" description="Low complexity" evidence="6">
    <location>
        <begin position="170"/>
        <end position="228"/>
    </location>
</feature>
<keyword evidence="8" id="KW-1185">Reference proteome</keyword>
<evidence type="ECO:0000256" key="4">
    <source>
        <dbReference type="ARBA" id="ARBA00022737"/>
    </source>
</evidence>
<dbReference type="PANTHER" id="PTHR11501:SF18">
    <property type="entry name" value="MICROTUBULE-ASSOCIATED PROTEIN"/>
    <property type="match status" value="1"/>
</dbReference>
<gene>
    <name evidence="7" type="ORF">EMPS_05859</name>
</gene>
<protein>
    <recommendedName>
        <fullName evidence="9">Microtubule-associated protein</fullName>
    </recommendedName>
</protein>
<dbReference type="InterPro" id="IPR027324">
    <property type="entry name" value="MAP2/MAP4/Tau"/>
</dbReference>
<evidence type="ECO:0000256" key="1">
    <source>
        <dbReference type="ARBA" id="ARBA00004245"/>
    </source>
</evidence>
<dbReference type="PANTHER" id="PTHR11501">
    <property type="entry name" value="MICROTUBULE-ASSOCIATED PROTEIN"/>
    <property type="match status" value="1"/>
</dbReference>
<dbReference type="GO" id="GO:0008017">
    <property type="term" value="F:microtubule binding"/>
    <property type="evidence" value="ECO:0007669"/>
    <property type="project" value="InterPro"/>
</dbReference>
<keyword evidence="2" id="KW-0963">Cytoplasm</keyword>
<feature type="compositionally biased region" description="Low complexity" evidence="6">
    <location>
        <begin position="263"/>
        <end position="317"/>
    </location>
</feature>